<proteinExistence type="predicted"/>
<dbReference type="InterPro" id="IPR052395">
    <property type="entry name" value="ET_Ferredoxin"/>
</dbReference>
<dbReference type="PANTHER" id="PTHR39163">
    <property type="entry name" value="FERREDOXIN"/>
    <property type="match status" value="1"/>
</dbReference>
<sequence>MPKFTIVDQDTCIACGACGETAPDIFEYDDEGLSFVHLDNNAGVKEVPEDLHEDLEDALDGCPTESIKIAEESFDGNPTKFEEATEAYWKA</sequence>
<comment type="function">
    <text evidence="8">Ferredoxins are iron-sulfur proteins that transfer electrons in a wide variety of metabolic reactions.</text>
</comment>
<dbReference type="AlphaFoldDB" id="A0A1G8JC69"/>
<evidence type="ECO:0000313" key="11">
    <source>
        <dbReference type="Proteomes" id="UP000199163"/>
    </source>
</evidence>
<dbReference type="SUPFAM" id="SSF54862">
    <property type="entry name" value="4Fe-4S ferredoxins"/>
    <property type="match status" value="1"/>
</dbReference>
<evidence type="ECO:0000313" key="10">
    <source>
        <dbReference type="EMBL" id="SDI28766.1"/>
    </source>
</evidence>
<keyword evidence="3" id="KW-0004">4Fe-4S</keyword>
<gene>
    <name evidence="10" type="ORF">SAMN05192534_13121</name>
</gene>
<evidence type="ECO:0000256" key="5">
    <source>
        <dbReference type="ARBA" id="ARBA00022982"/>
    </source>
</evidence>
<evidence type="ECO:0000256" key="6">
    <source>
        <dbReference type="ARBA" id="ARBA00023004"/>
    </source>
</evidence>
<dbReference type="RefSeq" id="WP_091276373.1">
    <property type="nucleotide sequence ID" value="NZ_FNDK01000031.1"/>
</dbReference>
<reference evidence="10 11" key="1">
    <citation type="submission" date="2016-10" db="EMBL/GenBank/DDBJ databases">
        <authorList>
            <person name="de Groot N.N."/>
        </authorList>
    </citation>
    <scope>NUCLEOTIDE SEQUENCE [LARGE SCALE GENOMIC DNA]</scope>
    <source>
        <strain evidence="10 11">DSM 21632</strain>
    </source>
</reference>
<keyword evidence="5 8" id="KW-0249">Electron transport</keyword>
<feature type="domain" description="4Fe-4S ferredoxin-type" evidence="9">
    <location>
        <begin position="3"/>
        <end position="31"/>
    </location>
</feature>
<dbReference type="Gene3D" id="3.30.70.20">
    <property type="match status" value="1"/>
</dbReference>
<keyword evidence="4 8" id="KW-0479">Metal-binding</keyword>
<evidence type="ECO:0000256" key="1">
    <source>
        <dbReference type="ARBA" id="ARBA00001966"/>
    </source>
</evidence>
<dbReference type="Proteomes" id="UP000199163">
    <property type="component" value="Unassembled WGS sequence"/>
</dbReference>
<evidence type="ECO:0000256" key="4">
    <source>
        <dbReference type="ARBA" id="ARBA00022723"/>
    </source>
</evidence>
<keyword evidence="7 8" id="KW-0411">Iron-sulfur</keyword>
<dbReference type="PRINTS" id="PR00352">
    <property type="entry name" value="3FE4SFRDOXIN"/>
</dbReference>
<dbReference type="EMBL" id="FNDK01000031">
    <property type="protein sequence ID" value="SDI28766.1"/>
    <property type="molecule type" value="Genomic_DNA"/>
</dbReference>
<accession>A0A1G8JC69</accession>
<dbReference type="PANTHER" id="PTHR39163:SF1">
    <property type="entry name" value="FERREDOXIN"/>
    <property type="match status" value="1"/>
</dbReference>
<evidence type="ECO:0000256" key="7">
    <source>
        <dbReference type="ARBA" id="ARBA00023014"/>
    </source>
</evidence>
<dbReference type="OrthoDB" id="9801085at2"/>
<name>A0A1G8JC69_9BACI</name>
<evidence type="ECO:0000259" key="9">
    <source>
        <dbReference type="PROSITE" id="PS51379"/>
    </source>
</evidence>
<dbReference type="PROSITE" id="PS51379">
    <property type="entry name" value="4FE4S_FER_2"/>
    <property type="match status" value="1"/>
</dbReference>
<evidence type="ECO:0000256" key="3">
    <source>
        <dbReference type="ARBA" id="ARBA00022485"/>
    </source>
</evidence>
<protein>
    <recommendedName>
        <fullName evidence="8">Ferredoxin</fullName>
    </recommendedName>
</protein>
<dbReference type="InterPro" id="IPR001080">
    <property type="entry name" value="3Fe4S_ferredoxin"/>
</dbReference>
<organism evidence="10 11">
    <name type="scientific">Alteribacillus persepolensis</name>
    <dbReference type="NCBI Taxonomy" id="568899"/>
    <lineage>
        <taxon>Bacteria</taxon>
        <taxon>Bacillati</taxon>
        <taxon>Bacillota</taxon>
        <taxon>Bacilli</taxon>
        <taxon>Bacillales</taxon>
        <taxon>Bacillaceae</taxon>
        <taxon>Alteribacillus</taxon>
    </lineage>
</organism>
<dbReference type="InterPro" id="IPR017896">
    <property type="entry name" value="4Fe4S_Fe-S-bd"/>
</dbReference>
<dbReference type="GO" id="GO:0009055">
    <property type="term" value="F:electron transfer activity"/>
    <property type="evidence" value="ECO:0007669"/>
    <property type="project" value="UniProtKB-UniRule"/>
</dbReference>
<dbReference type="Pfam" id="PF13370">
    <property type="entry name" value="Fer4_13"/>
    <property type="match status" value="1"/>
</dbReference>
<dbReference type="STRING" id="568899.SAMN05192534_13121"/>
<evidence type="ECO:0000256" key="8">
    <source>
        <dbReference type="RuleBase" id="RU368020"/>
    </source>
</evidence>
<dbReference type="GO" id="GO:0005506">
    <property type="term" value="F:iron ion binding"/>
    <property type="evidence" value="ECO:0007669"/>
    <property type="project" value="UniProtKB-UniRule"/>
</dbReference>
<keyword evidence="2 8" id="KW-0813">Transport</keyword>
<keyword evidence="11" id="KW-1185">Reference proteome</keyword>
<evidence type="ECO:0000256" key="2">
    <source>
        <dbReference type="ARBA" id="ARBA00022448"/>
    </source>
</evidence>
<dbReference type="GO" id="GO:0051539">
    <property type="term" value="F:4 iron, 4 sulfur cluster binding"/>
    <property type="evidence" value="ECO:0007669"/>
    <property type="project" value="UniProtKB-KW"/>
</dbReference>
<comment type="cofactor">
    <cofactor evidence="1">
        <name>[4Fe-4S] cluster</name>
        <dbReference type="ChEBI" id="CHEBI:49883"/>
    </cofactor>
</comment>
<keyword evidence="6 8" id="KW-0408">Iron</keyword>